<evidence type="ECO:0000313" key="4">
    <source>
        <dbReference type="Proteomes" id="UP001235939"/>
    </source>
</evidence>
<dbReference type="Proteomes" id="UP001235939">
    <property type="component" value="Chromosome 11"/>
</dbReference>
<proteinExistence type="predicted"/>
<dbReference type="InterPro" id="IPR006800">
    <property type="entry name" value="Pellino_fam"/>
</dbReference>
<organism evidence="3 4">
    <name type="scientific">Cordylochernes scorpioides</name>
    <dbReference type="NCBI Taxonomy" id="51811"/>
    <lineage>
        <taxon>Eukaryota</taxon>
        <taxon>Metazoa</taxon>
        <taxon>Ecdysozoa</taxon>
        <taxon>Arthropoda</taxon>
        <taxon>Chelicerata</taxon>
        <taxon>Arachnida</taxon>
        <taxon>Pseudoscorpiones</taxon>
        <taxon>Cheliferoidea</taxon>
        <taxon>Chernetidae</taxon>
        <taxon>Cordylochernes</taxon>
    </lineage>
</organism>
<evidence type="ECO:0000259" key="2">
    <source>
        <dbReference type="Pfam" id="PF04710"/>
    </source>
</evidence>
<accession>A0ABY6L1Q1</accession>
<evidence type="ECO:0000256" key="1">
    <source>
        <dbReference type="SAM" id="MobiDB-lite"/>
    </source>
</evidence>
<feature type="compositionally biased region" description="Polar residues" evidence="1">
    <location>
        <begin position="11"/>
        <end position="23"/>
    </location>
</feature>
<sequence length="190" mass="21589">MRKRRLREQVNRNGLEQSRGNQHQVCSPRKTAVLDFLNRPSRVVVRHYVPSATPNHTIVCIGEEGYLVLQEDQAPSQQSASSSQGSTKPVVYGELVILGYNGCLPQGERGRRRSKYTLTAREWPNGIKKSRHYVVDTPSTSKAVQNANIHSISYTLSRNQAVIVEYEHDPETDLFQKAERHLVEQKSTKH</sequence>
<feature type="domain" description="Pellino FHA" evidence="2">
    <location>
        <begin position="86"/>
        <end position="176"/>
    </location>
</feature>
<name>A0ABY6L1Q1_9ARAC</name>
<dbReference type="Pfam" id="PF04710">
    <property type="entry name" value="Pellino_FHA"/>
    <property type="match status" value="1"/>
</dbReference>
<dbReference type="EMBL" id="CP092873">
    <property type="protein sequence ID" value="UYV74422.1"/>
    <property type="molecule type" value="Genomic_DNA"/>
</dbReference>
<keyword evidence="4" id="KW-1185">Reference proteome</keyword>
<dbReference type="PANTHER" id="PTHR12098">
    <property type="entry name" value="E3 UBIQUITIN-PROTEIN LIGASE PELLINO-RELATED"/>
    <property type="match status" value="1"/>
</dbReference>
<dbReference type="PANTHER" id="PTHR12098:SF2">
    <property type="entry name" value="PROTEIN PELLINO"/>
    <property type="match status" value="1"/>
</dbReference>
<reference evidence="3 4" key="1">
    <citation type="submission" date="2022-01" db="EMBL/GenBank/DDBJ databases">
        <title>A chromosomal length assembly of Cordylochernes scorpioides.</title>
        <authorList>
            <person name="Zeh D."/>
            <person name="Zeh J."/>
        </authorList>
    </citation>
    <scope>NUCLEOTIDE SEQUENCE [LARGE SCALE GENOMIC DNA]</scope>
    <source>
        <strain evidence="3">IN4F17</strain>
        <tissue evidence="3">Whole Body</tissue>
    </source>
</reference>
<protein>
    <submittedName>
        <fullName evidence="3">PELI1</fullName>
    </submittedName>
</protein>
<dbReference type="InterPro" id="IPR048334">
    <property type="entry name" value="Pellino_FHA"/>
</dbReference>
<evidence type="ECO:0000313" key="3">
    <source>
        <dbReference type="EMBL" id="UYV74422.1"/>
    </source>
</evidence>
<gene>
    <name evidence="3" type="ORF">LAZ67_11003505</name>
</gene>
<feature type="region of interest" description="Disordered" evidence="1">
    <location>
        <begin position="1"/>
        <end position="23"/>
    </location>
</feature>